<dbReference type="PANTHER" id="PTHR23516">
    <property type="entry name" value="SAM (S-ADENOSYL METHIONINE) TRANSPORTER"/>
    <property type="match status" value="1"/>
</dbReference>
<feature type="transmembrane region" description="Helical" evidence="12">
    <location>
        <begin position="197"/>
        <end position="217"/>
    </location>
</feature>
<dbReference type="GeneID" id="17320008"/>
<feature type="chain" id="PRO_5004486516" description="Molybdate-anion transporter" evidence="13">
    <location>
        <begin position="21"/>
        <end position="437"/>
    </location>
</feature>
<feature type="transmembrane region" description="Helical" evidence="12">
    <location>
        <begin position="44"/>
        <end position="66"/>
    </location>
</feature>
<evidence type="ECO:0000256" key="4">
    <source>
        <dbReference type="ARBA" id="ARBA00022448"/>
    </source>
</evidence>
<dbReference type="SUPFAM" id="SSF103473">
    <property type="entry name" value="MFS general substrate transporter"/>
    <property type="match status" value="1"/>
</dbReference>
<evidence type="ECO:0000256" key="10">
    <source>
        <dbReference type="ARBA" id="ARBA00030646"/>
    </source>
</evidence>
<dbReference type="OMA" id="MNTWPEN"/>
<feature type="transmembrane region" description="Helical" evidence="12">
    <location>
        <begin position="335"/>
        <end position="357"/>
    </location>
</feature>
<feature type="transmembrane region" description="Helical" evidence="12">
    <location>
        <begin position="78"/>
        <end position="97"/>
    </location>
</feature>
<dbReference type="EMBL" id="HG001523">
    <property type="protein sequence ID" value="CDF77426.1"/>
    <property type="molecule type" value="Genomic_DNA"/>
</dbReference>
<dbReference type="InterPro" id="IPR036259">
    <property type="entry name" value="MFS_trans_sf"/>
</dbReference>
<dbReference type="InterPro" id="IPR008509">
    <property type="entry name" value="MOT2/MFSD5"/>
</dbReference>
<dbReference type="KEGG" id="ccp:CHC_T00007933001"/>
<name>S0F2T1_CHOCR</name>
<dbReference type="GO" id="GO:0015098">
    <property type="term" value="F:molybdate ion transmembrane transporter activity"/>
    <property type="evidence" value="ECO:0007669"/>
    <property type="project" value="InterPro"/>
</dbReference>
<comment type="subcellular location">
    <subcellularLocation>
        <location evidence="2">Cell membrane</location>
        <topology evidence="2">Multi-pass membrane protein</topology>
    </subcellularLocation>
</comment>
<keyword evidence="5" id="KW-1003">Cell membrane</keyword>
<dbReference type="RefSeq" id="XP_005712300.1">
    <property type="nucleotide sequence ID" value="XM_005712243.1"/>
</dbReference>
<evidence type="ECO:0000256" key="9">
    <source>
        <dbReference type="ARBA" id="ARBA00023136"/>
    </source>
</evidence>
<evidence type="ECO:0000256" key="6">
    <source>
        <dbReference type="ARBA" id="ARBA00022692"/>
    </source>
</evidence>
<evidence type="ECO:0000256" key="2">
    <source>
        <dbReference type="ARBA" id="ARBA00004651"/>
    </source>
</evidence>
<feature type="transmembrane region" description="Helical" evidence="12">
    <location>
        <begin position="369"/>
        <end position="387"/>
    </location>
</feature>
<dbReference type="Proteomes" id="UP000012073">
    <property type="component" value="Unassembled WGS sequence"/>
</dbReference>
<feature type="signal peptide" evidence="13">
    <location>
        <begin position="1"/>
        <end position="20"/>
    </location>
</feature>
<dbReference type="Gene3D" id="1.20.1250.20">
    <property type="entry name" value="MFS general substrate transporter like domains"/>
    <property type="match status" value="1"/>
</dbReference>
<reference evidence="15" key="1">
    <citation type="journal article" date="2013" name="Proc. Natl. Acad. Sci. U.S.A.">
        <title>Genome structure and metabolic features in the red seaweed Chondrus crispus shed light on evolution of the Archaeplastida.</title>
        <authorList>
            <person name="Collen J."/>
            <person name="Porcel B."/>
            <person name="Carre W."/>
            <person name="Ball S.G."/>
            <person name="Chaparro C."/>
            <person name="Tonon T."/>
            <person name="Barbeyron T."/>
            <person name="Michel G."/>
            <person name="Noel B."/>
            <person name="Valentin K."/>
            <person name="Elias M."/>
            <person name="Artiguenave F."/>
            <person name="Arun A."/>
            <person name="Aury J.M."/>
            <person name="Barbosa-Neto J.F."/>
            <person name="Bothwell J.H."/>
            <person name="Bouget F.Y."/>
            <person name="Brillet L."/>
            <person name="Cabello-Hurtado F."/>
            <person name="Capella-Gutierrez S."/>
            <person name="Charrier B."/>
            <person name="Cladiere L."/>
            <person name="Cock J.M."/>
            <person name="Coelho S.M."/>
            <person name="Colleoni C."/>
            <person name="Czjzek M."/>
            <person name="Da Silva C."/>
            <person name="Delage L."/>
            <person name="Denoeud F."/>
            <person name="Deschamps P."/>
            <person name="Dittami S.M."/>
            <person name="Gabaldon T."/>
            <person name="Gachon C.M."/>
            <person name="Groisillier A."/>
            <person name="Herve C."/>
            <person name="Jabbari K."/>
            <person name="Katinka M."/>
            <person name="Kloareg B."/>
            <person name="Kowalczyk N."/>
            <person name="Labadie K."/>
            <person name="Leblanc C."/>
            <person name="Lopez P.J."/>
            <person name="McLachlan D.H."/>
            <person name="Meslet-Cladiere L."/>
            <person name="Moustafa A."/>
            <person name="Nehr Z."/>
            <person name="Nyvall Collen P."/>
            <person name="Panaud O."/>
            <person name="Partensky F."/>
            <person name="Poulain J."/>
            <person name="Rensing S.A."/>
            <person name="Rousvoal S."/>
            <person name="Samson G."/>
            <person name="Symeonidi A."/>
            <person name="Weissenbach J."/>
            <person name="Zambounis A."/>
            <person name="Wincker P."/>
            <person name="Boyen C."/>
        </authorList>
    </citation>
    <scope>NUCLEOTIDE SEQUENCE [LARGE SCALE GENOMIC DNA]</scope>
    <source>
        <strain evidence="15">cv. Stackhouse</strain>
    </source>
</reference>
<keyword evidence="8" id="KW-0406">Ion transport</keyword>
<evidence type="ECO:0000313" key="14">
    <source>
        <dbReference type="EMBL" id="CDF77426.1"/>
    </source>
</evidence>
<keyword evidence="4" id="KW-0813">Transport</keyword>
<organism evidence="14 15">
    <name type="scientific">Chondrus crispus</name>
    <name type="common">Carrageen Irish moss</name>
    <name type="synonym">Polymorpha crispa</name>
    <dbReference type="NCBI Taxonomy" id="2769"/>
    <lineage>
        <taxon>Eukaryota</taxon>
        <taxon>Rhodophyta</taxon>
        <taxon>Florideophyceae</taxon>
        <taxon>Rhodymeniophycidae</taxon>
        <taxon>Gigartinales</taxon>
        <taxon>Gigartinaceae</taxon>
        <taxon>Chondrus</taxon>
    </lineage>
</organism>
<evidence type="ECO:0000256" key="8">
    <source>
        <dbReference type="ARBA" id="ARBA00023065"/>
    </source>
</evidence>
<dbReference type="PANTHER" id="PTHR23516:SF1">
    <property type="entry name" value="MOLYBDATE-ANION TRANSPORTER"/>
    <property type="match status" value="1"/>
</dbReference>
<evidence type="ECO:0000256" key="13">
    <source>
        <dbReference type="SAM" id="SignalP"/>
    </source>
</evidence>
<evidence type="ECO:0000256" key="3">
    <source>
        <dbReference type="ARBA" id="ARBA00021242"/>
    </source>
</evidence>
<keyword evidence="15" id="KW-1185">Reference proteome</keyword>
<feature type="transmembrane region" description="Helical" evidence="12">
    <location>
        <begin position="129"/>
        <end position="152"/>
    </location>
</feature>
<dbReference type="AlphaFoldDB" id="S0F2T1"/>
<keyword evidence="13" id="KW-0732">Signal</keyword>
<keyword evidence="9 12" id="KW-0472">Membrane</keyword>
<evidence type="ECO:0000256" key="1">
    <source>
        <dbReference type="ARBA" id="ARBA00003019"/>
    </source>
</evidence>
<evidence type="ECO:0000256" key="7">
    <source>
        <dbReference type="ARBA" id="ARBA00022989"/>
    </source>
</evidence>
<dbReference type="GO" id="GO:0005886">
    <property type="term" value="C:plasma membrane"/>
    <property type="evidence" value="ECO:0007669"/>
    <property type="project" value="UniProtKB-SubCell"/>
</dbReference>
<feature type="transmembrane region" description="Helical" evidence="12">
    <location>
        <begin position="311"/>
        <end position="329"/>
    </location>
</feature>
<evidence type="ECO:0000256" key="11">
    <source>
        <dbReference type="ARBA" id="ARBA00032555"/>
    </source>
</evidence>
<feature type="transmembrane region" description="Helical" evidence="12">
    <location>
        <begin position="393"/>
        <end position="411"/>
    </location>
</feature>
<gene>
    <name evidence="14" type="ORF">CHC_T00007933001</name>
</gene>
<proteinExistence type="predicted"/>
<keyword evidence="7 12" id="KW-1133">Transmembrane helix</keyword>
<dbReference type="CDD" id="cd17487">
    <property type="entry name" value="MFS_MFSD5_like"/>
    <property type="match status" value="1"/>
</dbReference>
<dbReference type="OrthoDB" id="263957at2759"/>
<accession>S0F2T1</accession>
<dbReference type="GO" id="GO:0006811">
    <property type="term" value="P:monoatomic ion transport"/>
    <property type="evidence" value="ECO:0007669"/>
    <property type="project" value="UniProtKB-KW"/>
</dbReference>
<feature type="transmembrane region" description="Helical" evidence="12">
    <location>
        <begin position="286"/>
        <end position="304"/>
    </location>
</feature>
<evidence type="ECO:0000256" key="5">
    <source>
        <dbReference type="ARBA" id="ARBA00022475"/>
    </source>
</evidence>
<evidence type="ECO:0000256" key="12">
    <source>
        <dbReference type="SAM" id="Phobius"/>
    </source>
</evidence>
<dbReference type="PhylomeDB" id="S0F2T1"/>
<dbReference type="Gramene" id="CDF77426">
    <property type="protein sequence ID" value="CDF77426"/>
    <property type="gene ID" value="CHC_T00007933001"/>
</dbReference>
<evidence type="ECO:0000313" key="15">
    <source>
        <dbReference type="Proteomes" id="UP000012073"/>
    </source>
</evidence>
<feature type="transmembrane region" description="Helical" evidence="12">
    <location>
        <begin position="245"/>
        <end position="266"/>
    </location>
</feature>
<sequence length="437" mass="47857">MYQSALHISVSLVFLSYLVARPPASPKSSPTDARPFAHFQANYLLVYLLAVAADWLQGPYIYALYAQYGFSKSDIGRLYIAGFASSAVFGTVVAALADRYGRRNNALLYCVLYAASCLTKHSPNYYVLLFGRILGGVAYSILSSAFESWMVYEHTARAFHPALLASTFARAQFWNGVVAMVAGQVSGWLALRYGKVMPFDLSVCVLALLFGLVAATWTENYGDERQSVRGGFARAWSSLLGDEKILLLGVSQSAFEGALYTFTFMWTPALQTAAGQVGEIPHGTVFSSFMAATMIGSNVFAYASRCVRVETLMRSVFLTGGVLFLAAALSRRIEVVYGSFLLFELLCGVYFPGMATMRAPYVPEESRSALLTFFRVPLNVIVVLALYQDMSVGRVFFVCAGLMGVAVASQQRLMRLVARKRAAGEDELLEMEKASQT</sequence>
<dbReference type="Pfam" id="PF05631">
    <property type="entry name" value="MFS_5"/>
    <property type="match status" value="1"/>
</dbReference>
<keyword evidence="6 12" id="KW-0812">Transmembrane</keyword>
<protein>
    <recommendedName>
        <fullName evidence="3">Molybdate-anion transporter</fullName>
    </recommendedName>
    <alternativeName>
        <fullName evidence="10">Major facilitator superfamily domain-containing protein 5</fullName>
    </alternativeName>
    <alternativeName>
        <fullName evidence="11">Molybdate transporter 2 homolog</fullName>
    </alternativeName>
</protein>
<comment type="function">
    <text evidence="1">Mediates high-affinity intracellular uptake of the rare oligo-element molybdenum.</text>
</comment>